<proteinExistence type="predicted"/>
<organism evidence="1 2">
    <name type="scientific">Octopus vulgaris</name>
    <name type="common">Common octopus</name>
    <dbReference type="NCBI Taxonomy" id="6645"/>
    <lineage>
        <taxon>Eukaryota</taxon>
        <taxon>Metazoa</taxon>
        <taxon>Spiralia</taxon>
        <taxon>Lophotrochozoa</taxon>
        <taxon>Mollusca</taxon>
        <taxon>Cephalopoda</taxon>
        <taxon>Coleoidea</taxon>
        <taxon>Octopodiformes</taxon>
        <taxon>Octopoda</taxon>
        <taxon>Incirrata</taxon>
        <taxon>Octopodidae</taxon>
        <taxon>Octopus</taxon>
    </lineage>
</organism>
<keyword evidence="2" id="KW-1185">Reference proteome</keyword>
<gene>
    <name evidence="1" type="ORF">OCTVUL_1B005645</name>
</gene>
<name>A0AA36FCR7_OCTVU</name>
<dbReference type="Proteomes" id="UP001162480">
    <property type="component" value="Chromosome 15"/>
</dbReference>
<evidence type="ECO:0000313" key="2">
    <source>
        <dbReference type="Proteomes" id="UP001162480"/>
    </source>
</evidence>
<reference evidence="1" key="1">
    <citation type="submission" date="2023-08" db="EMBL/GenBank/DDBJ databases">
        <authorList>
            <person name="Alioto T."/>
            <person name="Alioto T."/>
            <person name="Gomez Garrido J."/>
        </authorList>
    </citation>
    <scope>NUCLEOTIDE SEQUENCE</scope>
</reference>
<evidence type="ECO:0000313" key="1">
    <source>
        <dbReference type="EMBL" id="CAI9734271.1"/>
    </source>
</evidence>
<dbReference type="EMBL" id="OX597828">
    <property type="protein sequence ID" value="CAI9734271.1"/>
    <property type="molecule type" value="Genomic_DNA"/>
</dbReference>
<sequence>MEWRSGKEWRSTVFRNAVDRCTESCDIDATGHELLMELRIYLNDVSPESRKALQGCDVKMWLSCVHRCNVDGVGCCADGEAICAADGNDAAICSGCVCGGNICNGCGSCDGCSVNCGAYSSVRLSIHVQHSLDVRYALQTRNSICNVPRTTA</sequence>
<protein>
    <submittedName>
        <fullName evidence="1">Uncharacterized protein</fullName>
    </submittedName>
</protein>
<dbReference type="AlphaFoldDB" id="A0AA36FCR7"/>
<accession>A0AA36FCR7</accession>